<dbReference type="Gene3D" id="3.40.50.620">
    <property type="entry name" value="HUPs"/>
    <property type="match status" value="1"/>
</dbReference>
<dbReference type="InterPro" id="IPR006015">
    <property type="entry name" value="Universal_stress_UspA"/>
</dbReference>
<dbReference type="InterPro" id="IPR014729">
    <property type="entry name" value="Rossmann-like_a/b/a_fold"/>
</dbReference>
<dbReference type="STRING" id="13333.W1P3E3"/>
<organism evidence="2 3">
    <name type="scientific">Amborella trichopoda</name>
    <dbReference type="NCBI Taxonomy" id="13333"/>
    <lineage>
        <taxon>Eukaryota</taxon>
        <taxon>Viridiplantae</taxon>
        <taxon>Streptophyta</taxon>
        <taxon>Embryophyta</taxon>
        <taxon>Tracheophyta</taxon>
        <taxon>Spermatophyta</taxon>
        <taxon>Magnoliopsida</taxon>
        <taxon>Amborellales</taxon>
        <taxon>Amborellaceae</taxon>
        <taxon>Amborella</taxon>
    </lineage>
</organism>
<dbReference type="InterPro" id="IPR006016">
    <property type="entry name" value="UspA"/>
</dbReference>
<keyword evidence="3" id="KW-1185">Reference proteome</keyword>
<sequence length="160" mass="17799">MERRVGVAIDFSRCSKTALKWGLENLVRDGDHLILINVQPSLRYEGGEMQLWEATGSPFIPLGDFSDPAIAKKYGVKPDAETLDLLNCVARQKEITILMNVYWGDPREKICEAVEKIPLSYLIIGNRGLGKIKRAIIGSVSSYVVNHALCPVTVVKDHHP</sequence>
<dbReference type="FunFam" id="3.40.50.620:FF:000206">
    <property type="entry name" value="Universal stress protein family protein"/>
    <property type="match status" value="1"/>
</dbReference>
<dbReference type="Gramene" id="ERN02101">
    <property type="protein sequence ID" value="ERN02101"/>
    <property type="gene ID" value="AMTR_s00045p00160510"/>
</dbReference>
<gene>
    <name evidence="2" type="ORF">AMTR_s00045p00160510</name>
</gene>
<proteinExistence type="predicted"/>
<dbReference type="EMBL" id="KI394661">
    <property type="protein sequence ID" value="ERN02101.1"/>
    <property type="molecule type" value="Genomic_DNA"/>
</dbReference>
<dbReference type="Proteomes" id="UP000017836">
    <property type="component" value="Unassembled WGS sequence"/>
</dbReference>
<accession>W1P3E3</accession>
<dbReference type="Pfam" id="PF00582">
    <property type="entry name" value="Usp"/>
    <property type="match status" value="1"/>
</dbReference>
<protein>
    <recommendedName>
        <fullName evidence="1">UspA domain-containing protein</fullName>
    </recommendedName>
</protein>
<dbReference type="KEGG" id="atr:18430204"/>
<dbReference type="PRINTS" id="PR01438">
    <property type="entry name" value="UNVRSLSTRESS"/>
</dbReference>
<dbReference type="eggNOG" id="ENOG502RXMC">
    <property type="taxonomic scope" value="Eukaryota"/>
</dbReference>
<dbReference type="HOGENOM" id="CLU_049301_9_0_1"/>
<evidence type="ECO:0000313" key="3">
    <source>
        <dbReference type="Proteomes" id="UP000017836"/>
    </source>
</evidence>
<evidence type="ECO:0000259" key="1">
    <source>
        <dbReference type="Pfam" id="PF00582"/>
    </source>
</evidence>
<reference evidence="3" key="1">
    <citation type="journal article" date="2013" name="Science">
        <title>The Amborella genome and the evolution of flowering plants.</title>
        <authorList>
            <consortium name="Amborella Genome Project"/>
        </authorList>
    </citation>
    <scope>NUCLEOTIDE SEQUENCE [LARGE SCALE GENOMIC DNA]</scope>
</reference>
<dbReference type="AlphaFoldDB" id="W1P3E3"/>
<feature type="domain" description="UspA" evidence="1">
    <location>
        <begin position="3"/>
        <end position="156"/>
    </location>
</feature>
<dbReference type="SUPFAM" id="SSF52402">
    <property type="entry name" value="Adenine nucleotide alpha hydrolases-like"/>
    <property type="match status" value="1"/>
</dbReference>
<name>W1P3E3_AMBTC</name>
<dbReference type="OMA" id="PLQRVIM"/>
<dbReference type="PANTHER" id="PTHR46100">
    <property type="entry name" value="IMP2'P"/>
    <property type="match status" value="1"/>
</dbReference>
<dbReference type="CDD" id="cd23659">
    <property type="entry name" value="USP_At3g01520-like"/>
    <property type="match status" value="1"/>
</dbReference>
<dbReference type="PANTHER" id="PTHR46100:SF4">
    <property type="entry name" value="USPA DOMAIN-CONTAINING PROTEIN"/>
    <property type="match status" value="1"/>
</dbReference>
<evidence type="ECO:0000313" key="2">
    <source>
        <dbReference type="EMBL" id="ERN02101.1"/>
    </source>
</evidence>
<dbReference type="OrthoDB" id="843225at2759"/>